<dbReference type="EMBL" id="CP143788">
    <property type="protein sequence ID" value="WVN89067.1"/>
    <property type="molecule type" value="Genomic_DNA"/>
</dbReference>
<name>A0A1E3I5K6_9TREE</name>
<feature type="compositionally biased region" description="Basic residues" evidence="2">
    <location>
        <begin position="1"/>
        <end position="14"/>
    </location>
</feature>
<reference evidence="3" key="3">
    <citation type="submission" date="2024-01" db="EMBL/GenBank/DDBJ databases">
        <authorList>
            <person name="Coelho M.A."/>
            <person name="David-Palma M."/>
            <person name="Shea T."/>
            <person name="Sun S."/>
            <person name="Cuomo C.A."/>
            <person name="Heitman J."/>
        </authorList>
    </citation>
    <scope>NUCLEOTIDE SEQUENCE</scope>
    <source>
        <strain evidence="3">CBS 7841</strain>
    </source>
</reference>
<dbReference type="RefSeq" id="XP_066069767.1">
    <property type="nucleotide sequence ID" value="XM_066213670.1"/>
</dbReference>
<evidence type="ECO:0000256" key="1">
    <source>
        <dbReference type="SAM" id="Coils"/>
    </source>
</evidence>
<dbReference type="OrthoDB" id="2593363at2759"/>
<dbReference type="AlphaFoldDB" id="A0A1E3I5K6"/>
<gene>
    <name evidence="3" type="ORF">L203_104283</name>
</gene>
<reference evidence="3" key="2">
    <citation type="journal article" date="2022" name="Elife">
        <title>Obligate sexual reproduction of a homothallic fungus closely related to the Cryptococcus pathogenic species complex.</title>
        <authorList>
            <person name="Passer A.R."/>
            <person name="Clancey S.A."/>
            <person name="Shea T."/>
            <person name="David-Palma M."/>
            <person name="Averette A.F."/>
            <person name="Boekhout T."/>
            <person name="Porcel B.M."/>
            <person name="Nowrousian M."/>
            <person name="Cuomo C.A."/>
            <person name="Sun S."/>
            <person name="Heitman J."/>
            <person name="Coelho M.A."/>
        </authorList>
    </citation>
    <scope>NUCLEOTIDE SEQUENCE</scope>
    <source>
        <strain evidence="3">CBS 7841</strain>
    </source>
</reference>
<dbReference type="KEGG" id="cdep:91088493"/>
<feature type="coiled-coil region" evidence="1">
    <location>
        <begin position="183"/>
        <end position="221"/>
    </location>
</feature>
<evidence type="ECO:0000313" key="3">
    <source>
        <dbReference type="EMBL" id="WVN89067.1"/>
    </source>
</evidence>
<feature type="region of interest" description="Disordered" evidence="2">
    <location>
        <begin position="1"/>
        <end position="67"/>
    </location>
</feature>
<protein>
    <submittedName>
        <fullName evidence="3">Uncharacterized protein</fullName>
    </submittedName>
</protein>
<dbReference type="Proteomes" id="UP000094043">
    <property type="component" value="Chromosome 5"/>
</dbReference>
<evidence type="ECO:0000313" key="4">
    <source>
        <dbReference type="Proteomes" id="UP000094043"/>
    </source>
</evidence>
<dbReference type="GeneID" id="91088493"/>
<dbReference type="VEuPathDB" id="FungiDB:L203_05289"/>
<organism evidence="3 4">
    <name type="scientific">Cryptococcus depauperatus CBS 7841</name>
    <dbReference type="NCBI Taxonomy" id="1295531"/>
    <lineage>
        <taxon>Eukaryota</taxon>
        <taxon>Fungi</taxon>
        <taxon>Dikarya</taxon>
        <taxon>Basidiomycota</taxon>
        <taxon>Agaricomycotina</taxon>
        <taxon>Tremellomycetes</taxon>
        <taxon>Tremellales</taxon>
        <taxon>Cryptococcaceae</taxon>
        <taxon>Cryptococcus</taxon>
    </lineage>
</organism>
<proteinExistence type="predicted"/>
<keyword evidence="1" id="KW-0175">Coiled coil</keyword>
<reference evidence="3" key="1">
    <citation type="submission" date="2016-06" db="EMBL/GenBank/DDBJ databases">
        <authorList>
            <person name="Cuomo C."/>
            <person name="Litvintseva A."/>
            <person name="Heitman J."/>
            <person name="Chen Y."/>
            <person name="Sun S."/>
            <person name="Springer D."/>
            <person name="Dromer F."/>
            <person name="Young S."/>
            <person name="Zeng Q."/>
            <person name="Chapman S."/>
            <person name="Gujja S."/>
            <person name="Saif S."/>
            <person name="Birren B."/>
        </authorList>
    </citation>
    <scope>NUCLEOTIDE SEQUENCE</scope>
    <source>
        <strain evidence="3">CBS 7841</strain>
    </source>
</reference>
<sequence>MGRSKPRTNKRLPPKIRPQSISQHPTLLPLVPFEPSTASSFPSAIPHSPSQSLQQGSFPPIDFTNPSEETIARLEKASQSAAELSAALSSLTEEDLRELKRLHKRNPLPALTEAQMTAITNAAARVGGAGLLPPPSVPSEGAPKAAPGAGVETGDGKRKEGEGVDGGQGDMNMTDVQASLAALFQAKLTLDREKERLMRMQEELKGQKELQSRELEHLREREFRQEQRMDFDPGMMLEEGCTCGQCHVLESTAESECFDCEEGCGCDCHSYEEYDCVHDDDFDDQNLDYDVESDCFYERRPLAEDPERLDKTVKELFNWIKTVVWTIEQAAIVSGRRNWTTQPPVPPIQPTSSK</sequence>
<keyword evidence="4" id="KW-1185">Reference proteome</keyword>
<accession>A0A1E3I5K6</accession>
<evidence type="ECO:0000256" key="2">
    <source>
        <dbReference type="SAM" id="MobiDB-lite"/>
    </source>
</evidence>
<feature type="compositionally biased region" description="Polar residues" evidence="2">
    <location>
        <begin position="36"/>
        <end position="57"/>
    </location>
</feature>
<feature type="region of interest" description="Disordered" evidence="2">
    <location>
        <begin position="133"/>
        <end position="171"/>
    </location>
</feature>